<dbReference type="Gene3D" id="1.10.1220.10">
    <property type="entry name" value="Met repressor-like"/>
    <property type="match status" value="1"/>
</dbReference>
<evidence type="ECO:0000259" key="1">
    <source>
        <dbReference type="Pfam" id="PF22513"/>
    </source>
</evidence>
<keyword evidence="3" id="KW-1185">Reference proteome</keyword>
<dbReference type="OrthoDB" id="2389872at2"/>
<dbReference type="AlphaFoldDB" id="A0A4R3M2I2"/>
<feature type="domain" description="Antitoxin FitA-like ribbon-helix-helix" evidence="1">
    <location>
        <begin position="2"/>
        <end position="39"/>
    </location>
</feature>
<organism evidence="2 3">
    <name type="scientific">Paralcaligenes ureilyticus</name>
    <dbReference type="NCBI Taxonomy" id="627131"/>
    <lineage>
        <taxon>Bacteria</taxon>
        <taxon>Pseudomonadati</taxon>
        <taxon>Pseudomonadota</taxon>
        <taxon>Betaproteobacteria</taxon>
        <taxon>Burkholderiales</taxon>
        <taxon>Alcaligenaceae</taxon>
        <taxon>Paralcaligenes</taxon>
    </lineage>
</organism>
<sequence length="81" mass="9170">MASLTIRNLNDEIKARLRLEAAEHGHSMEEEARRILRIALETSHVRGGLGSRIHRRFSDIGGAELDIPARTEPTRSVDFHE</sequence>
<dbReference type="GO" id="GO:0006355">
    <property type="term" value="P:regulation of DNA-templated transcription"/>
    <property type="evidence" value="ECO:0007669"/>
    <property type="project" value="InterPro"/>
</dbReference>
<dbReference type="Proteomes" id="UP000295525">
    <property type="component" value="Unassembled WGS sequence"/>
</dbReference>
<reference evidence="2 3" key="1">
    <citation type="submission" date="2019-03" db="EMBL/GenBank/DDBJ databases">
        <title>Genomic Encyclopedia of Type Strains, Phase IV (KMG-IV): sequencing the most valuable type-strain genomes for metagenomic binning, comparative biology and taxonomic classification.</title>
        <authorList>
            <person name="Goeker M."/>
        </authorList>
    </citation>
    <scope>NUCLEOTIDE SEQUENCE [LARGE SCALE GENOMIC DNA]</scope>
    <source>
        <strain evidence="2 3">DSM 24591</strain>
    </source>
</reference>
<dbReference type="InterPro" id="IPR010985">
    <property type="entry name" value="Ribbon_hlx_hlx"/>
</dbReference>
<dbReference type="SUPFAM" id="SSF47598">
    <property type="entry name" value="Ribbon-helix-helix"/>
    <property type="match status" value="1"/>
</dbReference>
<accession>A0A4R3M2I2</accession>
<dbReference type="InterPro" id="IPR053853">
    <property type="entry name" value="FitA-like_RHH"/>
</dbReference>
<evidence type="ECO:0000313" key="2">
    <source>
        <dbReference type="EMBL" id="TCT07404.1"/>
    </source>
</evidence>
<gene>
    <name evidence="2" type="ORF">EDC26_106128</name>
</gene>
<dbReference type="RefSeq" id="WP_132582158.1">
    <property type="nucleotide sequence ID" value="NZ_SMAJ01000006.1"/>
</dbReference>
<name>A0A4R3M2I2_9BURK</name>
<dbReference type="InterPro" id="IPR013321">
    <property type="entry name" value="Arc_rbn_hlx_hlx"/>
</dbReference>
<comment type="caution">
    <text evidence="2">The sequence shown here is derived from an EMBL/GenBank/DDBJ whole genome shotgun (WGS) entry which is preliminary data.</text>
</comment>
<evidence type="ECO:0000313" key="3">
    <source>
        <dbReference type="Proteomes" id="UP000295525"/>
    </source>
</evidence>
<dbReference type="EMBL" id="SMAJ01000006">
    <property type="protein sequence ID" value="TCT07404.1"/>
    <property type="molecule type" value="Genomic_DNA"/>
</dbReference>
<protein>
    <recommendedName>
        <fullName evidence="1">Antitoxin FitA-like ribbon-helix-helix domain-containing protein</fullName>
    </recommendedName>
</protein>
<dbReference type="Pfam" id="PF22513">
    <property type="entry name" value="FitA-like_RHH"/>
    <property type="match status" value="1"/>
</dbReference>
<proteinExistence type="predicted"/>